<dbReference type="InterPro" id="IPR012349">
    <property type="entry name" value="Split_barrel_FMN-bd"/>
</dbReference>
<organism evidence="1 2">
    <name type="scientific">Litorivivens lipolytica</name>
    <dbReference type="NCBI Taxonomy" id="1524264"/>
    <lineage>
        <taxon>Bacteria</taxon>
        <taxon>Pseudomonadati</taxon>
        <taxon>Pseudomonadota</taxon>
        <taxon>Gammaproteobacteria</taxon>
        <taxon>Litorivivens</taxon>
    </lineage>
</organism>
<reference evidence="1 2" key="1">
    <citation type="submission" date="2020-08" db="EMBL/GenBank/DDBJ databases">
        <title>Genomic Encyclopedia of Type Strains, Phase III (KMG-III): the genomes of soil and plant-associated and newly described type strains.</title>
        <authorList>
            <person name="Whitman W."/>
        </authorList>
    </citation>
    <scope>NUCLEOTIDE SEQUENCE [LARGE SCALE GENOMIC DNA]</scope>
    <source>
        <strain evidence="1 2">CECT 8654</strain>
    </source>
</reference>
<sequence>MTASTKLKVSEKSQLDAEAITAYLHEALVPLRLAVVGSDGCPLVASHWFEFRHQKIYCVLHEDALVAKRLQATGCCGFEVAHESMPYRGVRGQADVALLDGDAVAQLRQLFARYGIREQSKLAQWLLGRGDEERLVCLTPRWITGWDYSQRMSDAR</sequence>
<dbReference type="EMBL" id="JACHWY010000002">
    <property type="protein sequence ID" value="MBB3047532.1"/>
    <property type="molecule type" value="Genomic_DNA"/>
</dbReference>
<dbReference type="Gene3D" id="2.30.110.10">
    <property type="entry name" value="Electron Transport, Fmn-binding Protein, Chain A"/>
    <property type="match status" value="1"/>
</dbReference>
<gene>
    <name evidence="1" type="ORF">FHR99_001798</name>
</gene>
<dbReference type="SUPFAM" id="SSF50475">
    <property type="entry name" value="FMN-binding split barrel"/>
    <property type="match status" value="1"/>
</dbReference>
<dbReference type="Proteomes" id="UP000537130">
    <property type="component" value="Unassembled WGS sequence"/>
</dbReference>
<comment type="caution">
    <text evidence="1">The sequence shown here is derived from an EMBL/GenBank/DDBJ whole genome shotgun (WGS) entry which is preliminary data.</text>
</comment>
<keyword evidence="2" id="KW-1185">Reference proteome</keyword>
<dbReference type="AlphaFoldDB" id="A0A7W4W644"/>
<accession>A0A7W4W644</accession>
<dbReference type="RefSeq" id="WP_183410309.1">
    <property type="nucleotide sequence ID" value="NZ_JACHWY010000002.1"/>
</dbReference>
<name>A0A7W4W644_9GAMM</name>
<evidence type="ECO:0000313" key="2">
    <source>
        <dbReference type="Proteomes" id="UP000537130"/>
    </source>
</evidence>
<proteinExistence type="predicted"/>
<evidence type="ECO:0000313" key="1">
    <source>
        <dbReference type="EMBL" id="MBB3047532.1"/>
    </source>
</evidence>
<evidence type="ECO:0008006" key="3">
    <source>
        <dbReference type="Google" id="ProtNLM"/>
    </source>
</evidence>
<protein>
    <recommendedName>
        <fullName evidence="3">Pyridoxamine 5'-phosphate oxidase</fullName>
    </recommendedName>
</protein>